<protein>
    <submittedName>
        <fullName evidence="2">Phosphotransferase</fullName>
    </submittedName>
</protein>
<dbReference type="RefSeq" id="WP_386365821.1">
    <property type="nucleotide sequence ID" value="NZ_JBHRXZ010000022.1"/>
</dbReference>
<evidence type="ECO:0000259" key="1">
    <source>
        <dbReference type="Pfam" id="PF01636"/>
    </source>
</evidence>
<sequence>MRTVSEDELQQWLADGKMLERDGRGPKVVSLADGLFLKIFHTRRHPLLARLEPAALRFTRNTEALRERGIAAPQVTETFWLDHKTGLSGCLYTPLAGESIDRIFRQDAEQAQRLIPDLAKFIRRLHQSGIYFRSLHLGNVLLLPDGQFGLIDVLDLKARRGPLNRWLVRRNFSHLRRYLERTRFQGFPLERLEHCYWTE</sequence>
<dbReference type="SUPFAM" id="SSF56112">
    <property type="entry name" value="Protein kinase-like (PK-like)"/>
    <property type="match status" value="1"/>
</dbReference>
<name>A0ABV7T5H0_9GAMM</name>
<evidence type="ECO:0000313" key="2">
    <source>
        <dbReference type="EMBL" id="MFC3608425.1"/>
    </source>
</evidence>
<accession>A0ABV7T5H0</accession>
<comment type="caution">
    <text evidence="2">The sequence shown here is derived from an EMBL/GenBank/DDBJ whole genome shotgun (WGS) entry which is preliminary data.</text>
</comment>
<evidence type="ECO:0000313" key="3">
    <source>
        <dbReference type="Proteomes" id="UP001595630"/>
    </source>
</evidence>
<dbReference type="EMBL" id="JBHRXZ010000022">
    <property type="protein sequence ID" value="MFC3608425.1"/>
    <property type="molecule type" value="Genomic_DNA"/>
</dbReference>
<reference evidence="3" key="1">
    <citation type="journal article" date="2019" name="Int. J. Syst. Evol. Microbiol.">
        <title>The Global Catalogue of Microorganisms (GCM) 10K type strain sequencing project: providing services to taxonomists for standard genome sequencing and annotation.</title>
        <authorList>
            <consortium name="The Broad Institute Genomics Platform"/>
            <consortium name="The Broad Institute Genome Sequencing Center for Infectious Disease"/>
            <person name="Wu L."/>
            <person name="Ma J."/>
        </authorList>
    </citation>
    <scope>NUCLEOTIDE SEQUENCE [LARGE SCALE GENOMIC DNA]</scope>
    <source>
        <strain evidence="3">KCTC 42447</strain>
    </source>
</reference>
<feature type="domain" description="Aminoglycoside phosphotransferase" evidence="1">
    <location>
        <begin position="43"/>
        <end position="153"/>
    </location>
</feature>
<keyword evidence="3" id="KW-1185">Reference proteome</keyword>
<dbReference type="Pfam" id="PF01636">
    <property type="entry name" value="APH"/>
    <property type="match status" value="1"/>
</dbReference>
<proteinExistence type="predicted"/>
<gene>
    <name evidence="2" type="ORF">ACFOMF_11600</name>
</gene>
<dbReference type="InterPro" id="IPR002575">
    <property type="entry name" value="Aminoglycoside_PTrfase"/>
</dbReference>
<organism evidence="2 3">
    <name type="scientific">Stutzerimonas tarimensis</name>
    <dbReference type="NCBI Taxonomy" id="1507735"/>
    <lineage>
        <taxon>Bacteria</taxon>
        <taxon>Pseudomonadati</taxon>
        <taxon>Pseudomonadota</taxon>
        <taxon>Gammaproteobacteria</taxon>
        <taxon>Pseudomonadales</taxon>
        <taxon>Pseudomonadaceae</taxon>
        <taxon>Stutzerimonas</taxon>
    </lineage>
</organism>
<dbReference type="InterPro" id="IPR011009">
    <property type="entry name" value="Kinase-like_dom_sf"/>
</dbReference>
<dbReference type="Proteomes" id="UP001595630">
    <property type="component" value="Unassembled WGS sequence"/>
</dbReference>